<keyword evidence="2" id="KW-1003">Cell membrane</keyword>
<keyword evidence="10" id="KW-1185">Reference proteome</keyword>
<evidence type="ECO:0000256" key="7">
    <source>
        <dbReference type="SAM" id="Phobius"/>
    </source>
</evidence>
<proteinExistence type="predicted"/>
<evidence type="ECO:0000256" key="1">
    <source>
        <dbReference type="ARBA" id="ARBA00004651"/>
    </source>
</evidence>
<dbReference type="InterPro" id="IPR004477">
    <property type="entry name" value="ComEC_N"/>
</dbReference>
<dbReference type="InterPro" id="IPR036866">
    <property type="entry name" value="RibonucZ/Hydroxyglut_hydro"/>
</dbReference>
<evidence type="ECO:0000256" key="5">
    <source>
        <dbReference type="ARBA" id="ARBA00023136"/>
    </source>
</evidence>
<dbReference type="Proteomes" id="UP000675554">
    <property type="component" value="Unassembled WGS sequence"/>
</dbReference>
<comment type="caution">
    <text evidence="9">The sequence shown here is derived from an EMBL/GenBank/DDBJ whole genome shotgun (WGS) entry which is preliminary data.</text>
</comment>
<feature type="transmembrane region" description="Helical" evidence="7">
    <location>
        <begin position="165"/>
        <end position="183"/>
    </location>
</feature>
<feature type="non-terminal residue" evidence="9">
    <location>
        <position position="1"/>
    </location>
</feature>
<evidence type="ECO:0000313" key="9">
    <source>
        <dbReference type="EMBL" id="MBR7677825.1"/>
    </source>
</evidence>
<feature type="transmembrane region" description="Helical" evidence="7">
    <location>
        <begin position="129"/>
        <end position="153"/>
    </location>
</feature>
<dbReference type="SMART" id="SM00849">
    <property type="entry name" value="Lactamase_B"/>
    <property type="match status" value="1"/>
</dbReference>
<evidence type="ECO:0000256" key="3">
    <source>
        <dbReference type="ARBA" id="ARBA00022692"/>
    </source>
</evidence>
<feature type="transmembrane region" description="Helical" evidence="7">
    <location>
        <begin position="96"/>
        <end position="117"/>
    </location>
</feature>
<evidence type="ECO:0000256" key="2">
    <source>
        <dbReference type="ARBA" id="ARBA00022475"/>
    </source>
</evidence>
<dbReference type="EMBL" id="JAGSMN010001083">
    <property type="protein sequence ID" value="MBR7677825.1"/>
    <property type="molecule type" value="Genomic_DNA"/>
</dbReference>
<comment type="subcellular location">
    <subcellularLocation>
        <location evidence="1">Cell membrane</location>
        <topology evidence="1">Multi-pass membrane protein</topology>
    </subcellularLocation>
</comment>
<evidence type="ECO:0000259" key="8">
    <source>
        <dbReference type="SMART" id="SM00849"/>
    </source>
</evidence>
<feature type="non-terminal residue" evidence="9">
    <location>
        <position position="543"/>
    </location>
</feature>
<evidence type="ECO:0000256" key="4">
    <source>
        <dbReference type="ARBA" id="ARBA00022989"/>
    </source>
</evidence>
<feature type="domain" description="Metallo-beta-lactamase" evidence="8">
    <location>
        <begin position="289"/>
        <end position="496"/>
    </location>
</feature>
<dbReference type="InterPro" id="IPR052159">
    <property type="entry name" value="Competence_DNA_uptake"/>
</dbReference>
<feature type="transmembrane region" description="Helical" evidence="7">
    <location>
        <begin position="221"/>
        <end position="242"/>
    </location>
</feature>
<name>A0A8T4J1H1_9ACTN</name>
<feature type="transmembrane region" description="Helical" evidence="7">
    <location>
        <begin position="190"/>
        <end position="209"/>
    </location>
</feature>
<evidence type="ECO:0000313" key="10">
    <source>
        <dbReference type="Proteomes" id="UP000675554"/>
    </source>
</evidence>
<dbReference type="GO" id="GO:0005886">
    <property type="term" value="C:plasma membrane"/>
    <property type="evidence" value="ECO:0007669"/>
    <property type="project" value="UniProtKB-SubCell"/>
</dbReference>
<protein>
    <submittedName>
        <fullName evidence="9">ComEC/Rec2 family competence protein</fullName>
    </submittedName>
</protein>
<feature type="transmembrane region" description="Helical" evidence="7">
    <location>
        <begin position="48"/>
        <end position="65"/>
    </location>
</feature>
<accession>A0A8T4J1H1</accession>
<dbReference type="PANTHER" id="PTHR30619:SF1">
    <property type="entry name" value="RECOMBINATION PROTEIN 2"/>
    <property type="match status" value="1"/>
</dbReference>
<reference evidence="9" key="1">
    <citation type="submission" date="2021-04" db="EMBL/GenBank/DDBJ databases">
        <title>Sequencing of actinobacteria type strains.</title>
        <authorList>
            <person name="Nguyen G.-S."/>
            <person name="Wentzel A."/>
        </authorList>
    </citation>
    <scope>NUCLEOTIDE SEQUENCE</scope>
    <source>
        <strain evidence="9">DSM 42095</strain>
    </source>
</reference>
<feature type="transmembrane region" description="Helical" evidence="7">
    <location>
        <begin position="72"/>
        <end position="90"/>
    </location>
</feature>
<dbReference type="CDD" id="cd07731">
    <property type="entry name" value="ComA-like_MBL-fold"/>
    <property type="match status" value="1"/>
</dbReference>
<keyword evidence="5 7" id="KW-0472">Membrane</keyword>
<feature type="compositionally biased region" description="Low complexity" evidence="6">
    <location>
        <begin position="1"/>
        <end position="14"/>
    </location>
</feature>
<keyword evidence="3 7" id="KW-0812">Transmembrane</keyword>
<dbReference type="PANTHER" id="PTHR30619">
    <property type="entry name" value="DNA INTERNALIZATION/COMPETENCE PROTEIN COMEC/REC2"/>
    <property type="match status" value="1"/>
</dbReference>
<organism evidence="9 10">
    <name type="scientific">Streptomyces daliensis</name>
    <dbReference type="NCBI Taxonomy" id="299421"/>
    <lineage>
        <taxon>Bacteria</taxon>
        <taxon>Bacillati</taxon>
        <taxon>Actinomycetota</taxon>
        <taxon>Actinomycetes</taxon>
        <taxon>Kitasatosporales</taxon>
        <taxon>Streptomycetaceae</taxon>
        <taxon>Streptomyces</taxon>
    </lineage>
</organism>
<dbReference type="Gene3D" id="3.60.15.10">
    <property type="entry name" value="Ribonuclease Z/Hydroxyacylglutathione hydrolase-like"/>
    <property type="match status" value="1"/>
</dbReference>
<sequence length="543" mass="55423">WSTSSSTAPASAGSSERRRPVDSASSVTEPQAAALSTLGSGRQTTTKASVLRAAACGAVTLLALATGRRRSLLPALAGAVLLLVLHDPWLALDFGFLLSVLATASLLTVAPRWAAALRRRGMPGRIAEALAAAAAAQVACAPVVAVLAAHVSLVAVPCNLLAEFAVAPATVLGFASLAAAPWAMPLAKGLAWLASWPTECIAGIARAGAALPGAEIAWPGSWTGALLLALLTITVLMCASGLRVLNRPWLCVACALLLLLVVLRPTPLVRPLTGWPPSDWRMVVCDVGQGDALVLATGEEGTAVVVDAGPDPATVDRCLRALGVTTVPLLVLTHFHADHVTGVRGVLRGRAVGAIQTTTLEEPPEQVESVRREARKAGVPVVAASAGERRRAGGLTWSVLWPLPPRPASPAVPAPPSREGEGANDASVTLLVRVAGLSVLLPGDLEPPAQRELLEAHPGLGAVDVLKVAHHGSAYQDPSLLSRLRPRIALVSCGAHNSYGHPSPLTLSAIRASGAVVSRTDTQGALAVTGGNGDGAPPPAVVT</sequence>
<keyword evidence="4 7" id="KW-1133">Transmembrane helix</keyword>
<evidence type="ECO:0000256" key="6">
    <source>
        <dbReference type="SAM" id="MobiDB-lite"/>
    </source>
</evidence>
<dbReference type="InterPro" id="IPR035681">
    <property type="entry name" value="ComA-like_MBL"/>
</dbReference>
<dbReference type="Pfam" id="PF00753">
    <property type="entry name" value="Lactamase_B"/>
    <property type="match status" value="1"/>
</dbReference>
<dbReference type="InterPro" id="IPR001279">
    <property type="entry name" value="Metallo-B-lactamas"/>
</dbReference>
<feature type="region of interest" description="Disordered" evidence="6">
    <location>
        <begin position="1"/>
        <end position="27"/>
    </location>
</feature>
<dbReference type="AlphaFoldDB" id="A0A8T4J1H1"/>
<dbReference type="Pfam" id="PF03772">
    <property type="entry name" value="Competence"/>
    <property type="match status" value="1"/>
</dbReference>
<gene>
    <name evidence="9" type="ORF">KDA82_33545</name>
</gene>
<feature type="transmembrane region" description="Helical" evidence="7">
    <location>
        <begin position="249"/>
        <end position="266"/>
    </location>
</feature>
<dbReference type="SUPFAM" id="SSF56281">
    <property type="entry name" value="Metallo-hydrolase/oxidoreductase"/>
    <property type="match status" value="1"/>
</dbReference>